<name>A0A3B1CP75_9ZZZZ</name>
<feature type="domain" description="Putative zinc-finger" evidence="1">
    <location>
        <begin position="9"/>
        <end position="43"/>
    </location>
</feature>
<evidence type="ECO:0000259" key="1">
    <source>
        <dbReference type="Pfam" id="PF13490"/>
    </source>
</evidence>
<sequence>MAHSHKPTCKDVMNHICDNLGEDLDSPKCTEIKNHLEHCDKCQKYYKSIQITIQSYKTYKVNITDEVHRNLMDFLNLGDCEE</sequence>
<dbReference type="InterPro" id="IPR027383">
    <property type="entry name" value="Znf_put"/>
</dbReference>
<organism evidence="2">
    <name type="scientific">hydrothermal vent metagenome</name>
    <dbReference type="NCBI Taxonomy" id="652676"/>
    <lineage>
        <taxon>unclassified sequences</taxon>
        <taxon>metagenomes</taxon>
        <taxon>ecological metagenomes</taxon>
    </lineage>
</organism>
<protein>
    <recommendedName>
        <fullName evidence="1">Putative zinc-finger domain-containing protein</fullName>
    </recommendedName>
</protein>
<reference evidence="2" key="1">
    <citation type="submission" date="2018-06" db="EMBL/GenBank/DDBJ databases">
        <authorList>
            <person name="Zhirakovskaya E."/>
        </authorList>
    </citation>
    <scope>NUCLEOTIDE SEQUENCE</scope>
</reference>
<dbReference type="Pfam" id="PF13490">
    <property type="entry name" value="zf-HC2"/>
    <property type="match status" value="1"/>
</dbReference>
<proteinExistence type="predicted"/>
<dbReference type="EMBL" id="UOGD01000308">
    <property type="protein sequence ID" value="VAX25734.1"/>
    <property type="molecule type" value="Genomic_DNA"/>
</dbReference>
<evidence type="ECO:0000313" key="2">
    <source>
        <dbReference type="EMBL" id="VAX25734.1"/>
    </source>
</evidence>
<gene>
    <name evidence="2" type="ORF">MNBD_IGNAVI01-1513</name>
</gene>
<accession>A0A3B1CP75</accession>
<dbReference type="AlphaFoldDB" id="A0A3B1CP75"/>